<organism evidence="1 2">
    <name type="scientific">Nesidiocoris tenuis</name>
    <dbReference type="NCBI Taxonomy" id="355587"/>
    <lineage>
        <taxon>Eukaryota</taxon>
        <taxon>Metazoa</taxon>
        <taxon>Ecdysozoa</taxon>
        <taxon>Arthropoda</taxon>
        <taxon>Hexapoda</taxon>
        <taxon>Insecta</taxon>
        <taxon>Pterygota</taxon>
        <taxon>Neoptera</taxon>
        <taxon>Paraneoptera</taxon>
        <taxon>Hemiptera</taxon>
        <taxon>Heteroptera</taxon>
        <taxon>Panheteroptera</taxon>
        <taxon>Cimicomorpha</taxon>
        <taxon>Miridae</taxon>
        <taxon>Dicyphina</taxon>
        <taxon>Nesidiocoris</taxon>
    </lineage>
</organism>
<sequence>MCLYSAVGSPSQRLSRFCQFSAYRRLTIRTAVPGVGLCPVTTPGVPCRSQGDQR</sequence>
<keyword evidence="2" id="KW-1185">Reference proteome</keyword>
<reference evidence="1 2" key="1">
    <citation type="submission" date="2020-02" db="EMBL/GenBank/DDBJ databases">
        <authorList>
            <person name="Ferguson B K."/>
        </authorList>
    </citation>
    <scope>NUCLEOTIDE SEQUENCE [LARGE SCALE GENOMIC DNA]</scope>
</reference>
<gene>
    <name evidence="1" type="ORF">NTEN_LOCUS6291</name>
</gene>
<name>A0A6H5GAS0_9HEMI</name>
<evidence type="ECO:0000313" key="2">
    <source>
        <dbReference type="Proteomes" id="UP000479000"/>
    </source>
</evidence>
<evidence type="ECO:0000313" key="1">
    <source>
        <dbReference type="EMBL" id="CAB0000299.1"/>
    </source>
</evidence>
<dbReference type="Proteomes" id="UP000479000">
    <property type="component" value="Unassembled WGS sequence"/>
</dbReference>
<proteinExistence type="predicted"/>
<feature type="non-terminal residue" evidence="1">
    <location>
        <position position="54"/>
    </location>
</feature>
<accession>A0A6H5GAS0</accession>
<protein>
    <submittedName>
        <fullName evidence="1">Uncharacterized protein</fullName>
    </submittedName>
</protein>
<dbReference type="AlphaFoldDB" id="A0A6H5GAS0"/>
<dbReference type="EMBL" id="CADCXU010009371">
    <property type="protein sequence ID" value="CAB0000299.1"/>
    <property type="molecule type" value="Genomic_DNA"/>
</dbReference>